<sequence>MSSASYTSIAGLTVMENPCSTTTKGVVFDGNFYVSTESCQSLLVLLCYFNSSQRNGISFNPNTIAQMDVNRELNTSKINLYQSDLEPADYSLVGDIQIIIPLGSPADLGIDPHQRAYVHLCGAVFNPNGDTTTFSLDADQYTVSFREAQKEAKDKHQPVPRSYFPADCIIPDSPHYANTKKPIPFNKRFVMLTGYITGVISTLKKTVKECFCIDLDNIAFLESQTASAISGSAGASSPAALFSSTSVITAVGRKCWSYDTQTWPTMASITRLRPVLNQQALPRPLSVDHRLLR</sequence>
<comment type="caution">
    <text evidence="1">The sequence shown here is derived from an EMBL/GenBank/DDBJ whole genome shotgun (WGS) entry which is preliminary data.</text>
</comment>
<reference evidence="1" key="1">
    <citation type="submission" date="2023-03" db="EMBL/GenBank/DDBJ databases">
        <title>Massive genome expansion in bonnet fungi (Mycena s.s.) driven by repeated elements and novel gene families across ecological guilds.</title>
        <authorList>
            <consortium name="Lawrence Berkeley National Laboratory"/>
            <person name="Harder C.B."/>
            <person name="Miyauchi S."/>
            <person name="Viragh M."/>
            <person name="Kuo A."/>
            <person name="Thoen E."/>
            <person name="Andreopoulos B."/>
            <person name="Lu D."/>
            <person name="Skrede I."/>
            <person name="Drula E."/>
            <person name="Henrissat B."/>
            <person name="Morin E."/>
            <person name="Kohler A."/>
            <person name="Barry K."/>
            <person name="LaButti K."/>
            <person name="Morin E."/>
            <person name="Salamov A."/>
            <person name="Lipzen A."/>
            <person name="Mereny Z."/>
            <person name="Hegedus B."/>
            <person name="Baldrian P."/>
            <person name="Stursova M."/>
            <person name="Weitz H."/>
            <person name="Taylor A."/>
            <person name="Grigoriev I.V."/>
            <person name="Nagy L.G."/>
            <person name="Martin F."/>
            <person name="Kauserud H."/>
        </authorList>
    </citation>
    <scope>NUCLEOTIDE SEQUENCE</scope>
    <source>
        <strain evidence="1">CBHHK067</strain>
    </source>
</reference>
<evidence type="ECO:0000313" key="2">
    <source>
        <dbReference type="Proteomes" id="UP001221757"/>
    </source>
</evidence>
<accession>A0AAD7CZF7</accession>
<name>A0AAD7CZF7_MYCRO</name>
<keyword evidence="2" id="KW-1185">Reference proteome</keyword>
<dbReference type="AlphaFoldDB" id="A0AAD7CZF7"/>
<evidence type="ECO:0000313" key="1">
    <source>
        <dbReference type="EMBL" id="KAJ7671026.1"/>
    </source>
</evidence>
<organism evidence="1 2">
    <name type="scientific">Mycena rosella</name>
    <name type="common">Pink bonnet</name>
    <name type="synonym">Agaricus rosellus</name>
    <dbReference type="NCBI Taxonomy" id="1033263"/>
    <lineage>
        <taxon>Eukaryota</taxon>
        <taxon>Fungi</taxon>
        <taxon>Dikarya</taxon>
        <taxon>Basidiomycota</taxon>
        <taxon>Agaricomycotina</taxon>
        <taxon>Agaricomycetes</taxon>
        <taxon>Agaricomycetidae</taxon>
        <taxon>Agaricales</taxon>
        <taxon>Marasmiineae</taxon>
        <taxon>Mycenaceae</taxon>
        <taxon>Mycena</taxon>
    </lineage>
</organism>
<gene>
    <name evidence="1" type="ORF">B0H17DRAFT_1209171</name>
</gene>
<proteinExistence type="predicted"/>
<dbReference type="Proteomes" id="UP001221757">
    <property type="component" value="Unassembled WGS sequence"/>
</dbReference>
<protein>
    <submittedName>
        <fullName evidence="1">Uncharacterized protein</fullName>
    </submittedName>
</protein>
<dbReference type="EMBL" id="JARKIE010000177">
    <property type="protein sequence ID" value="KAJ7671026.1"/>
    <property type="molecule type" value="Genomic_DNA"/>
</dbReference>